<name>A0A183AZV2_9TREM</name>
<keyword evidence="3" id="KW-1185">Reference proteome</keyword>
<reference evidence="2 3" key="2">
    <citation type="submission" date="2018-11" db="EMBL/GenBank/DDBJ databases">
        <authorList>
            <consortium name="Pathogen Informatics"/>
        </authorList>
    </citation>
    <scope>NUCLEOTIDE SEQUENCE [LARGE SCALE GENOMIC DNA]</scope>
    <source>
        <strain evidence="2 3">Egypt</strain>
    </source>
</reference>
<feature type="transmembrane region" description="Helical" evidence="1">
    <location>
        <begin position="47"/>
        <end position="66"/>
    </location>
</feature>
<sequence>MTATQATSANDPARSVTVPTCCAQFASQTDLAGSTQQSAALAAATNLPAVSAAAVAAVAAATAFAARTSTATFAHDVHSGRNQKVRYFVQFLVVFLLTVVPLFWNDFCLEPVSYLCLSDQFSSSIVRC</sequence>
<feature type="transmembrane region" description="Helical" evidence="1">
    <location>
        <begin position="87"/>
        <end position="104"/>
    </location>
</feature>
<organism evidence="4">
    <name type="scientific">Echinostoma caproni</name>
    <dbReference type="NCBI Taxonomy" id="27848"/>
    <lineage>
        <taxon>Eukaryota</taxon>
        <taxon>Metazoa</taxon>
        <taxon>Spiralia</taxon>
        <taxon>Lophotrochozoa</taxon>
        <taxon>Platyhelminthes</taxon>
        <taxon>Trematoda</taxon>
        <taxon>Digenea</taxon>
        <taxon>Plagiorchiida</taxon>
        <taxon>Echinostomata</taxon>
        <taxon>Echinostomatoidea</taxon>
        <taxon>Echinostomatidae</taxon>
        <taxon>Echinostoma</taxon>
    </lineage>
</organism>
<evidence type="ECO:0000256" key="1">
    <source>
        <dbReference type="SAM" id="Phobius"/>
    </source>
</evidence>
<keyword evidence="1" id="KW-1133">Transmembrane helix</keyword>
<dbReference type="AlphaFoldDB" id="A0A183AZV2"/>
<dbReference type="WBParaSite" id="ECPE_0001252301-mRNA-1">
    <property type="protein sequence ID" value="ECPE_0001252301-mRNA-1"/>
    <property type="gene ID" value="ECPE_0001252301"/>
</dbReference>
<keyword evidence="1" id="KW-0812">Transmembrane</keyword>
<accession>A0A183AZV2</accession>
<gene>
    <name evidence="2" type="ORF">ECPE_LOCUS12487</name>
</gene>
<protein>
    <submittedName>
        <fullName evidence="4">G_PROTEIN_RECEP_F1_2 domain-containing protein</fullName>
    </submittedName>
</protein>
<dbReference type="EMBL" id="UZAN01052952">
    <property type="protein sequence ID" value="VDP89759.1"/>
    <property type="molecule type" value="Genomic_DNA"/>
</dbReference>
<evidence type="ECO:0000313" key="2">
    <source>
        <dbReference type="EMBL" id="VDP89759.1"/>
    </source>
</evidence>
<evidence type="ECO:0000313" key="4">
    <source>
        <dbReference type="WBParaSite" id="ECPE_0001252301-mRNA-1"/>
    </source>
</evidence>
<reference evidence="4" key="1">
    <citation type="submission" date="2016-06" db="UniProtKB">
        <authorList>
            <consortium name="WormBaseParasite"/>
        </authorList>
    </citation>
    <scope>IDENTIFICATION</scope>
</reference>
<keyword evidence="1" id="KW-0472">Membrane</keyword>
<proteinExistence type="predicted"/>
<dbReference type="Proteomes" id="UP000272942">
    <property type="component" value="Unassembled WGS sequence"/>
</dbReference>
<evidence type="ECO:0000313" key="3">
    <source>
        <dbReference type="Proteomes" id="UP000272942"/>
    </source>
</evidence>